<sequence>MNGVNSATYASSISAQDSVPFFLSLISVYNVASFQWGVNAAIVPPRFRFPPGPPRFRIPPRIPRRRPTYPPPPPRYKNPIYPPPRPTNTTHDQTVQEFGENLANKYFGNKFIKGFRWGYKQGKRIHSVARNKETCLQSYESDKYPPEATCILDQPNTLGSKCTT</sequence>
<name>A0ACB9IV54_9ASTR</name>
<evidence type="ECO:0000313" key="2">
    <source>
        <dbReference type="Proteomes" id="UP001056120"/>
    </source>
</evidence>
<dbReference type="EMBL" id="CM042024">
    <property type="protein sequence ID" value="KAI3811727.1"/>
    <property type="molecule type" value="Genomic_DNA"/>
</dbReference>
<gene>
    <name evidence="1" type="ORF">L1987_21456</name>
</gene>
<comment type="caution">
    <text evidence="1">The sequence shown here is derived from an EMBL/GenBank/DDBJ whole genome shotgun (WGS) entry which is preliminary data.</text>
</comment>
<organism evidence="1 2">
    <name type="scientific">Smallanthus sonchifolius</name>
    <dbReference type="NCBI Taxonomy" id="185202"/>
    <lineage>
        <taxon>Eukaryota</taxon>
        <taxon>Viridiplantae</taxon>
        <taxon>Streptophyta</taxon>
        <taxon>Embryophyta</taxon>
        <taxon>Tracheophyta</taxon>
        <taxon>Spermatophyta</taxon>
        <taxon>Magnoliopsida</taxon>
        <taxon>eudicotyledons</taxon>
        <taxon>Gunneridae</taxon>
        <taxon>Pentapetalae</taxon>
        <taxon>asterids</taxon>
        <taxon>campanulids</taxon>
        <taxon>Asterales</taxon>
        <taxon>Asteraceae</taxon>
        <taxon>Asteroideae</taxon>
        <taxon>Heliantheae alliance</taxon>
        <taxon>Millerieae</taxon>
        <taxon>Smallanthus</taxon>
    </lineage>
</organism>
<evidence type="ECO:0000313" key="1">
    <source>
        <dbReference type="EMBL" id="KAI3811727.1"/>
    </source>
</evidence>
<reference evidence="1 2" key="2">
    <citation type="journal article" date="2022" name="Mol. Ecol. Resour.">
        <title>The genomes of chicory, endive, great burdock and yacon provide insights into Asteraceae paleo-polyploidization history and plant inulin production.</title>
        <authorList>
            <person name="Fan W."/>
            <person name="Wang S."/>
            <person name="Wang H."/>
            <person name="Wang A."/>
            <person name="Jiang F."/>
            <person name="Liu H."/>
            <person name="Zhao H."/>
            <person name="Xu D."/>
            <person name="Zhang Y."/>
        </authorList>
    </citation>
    <scope>NUCLEOTIDE SEQUENCE [LARGE SCALE GENOMIC DNA]</scope>
    <source>
        <strain evidence="2">cv. Yunnan</strain>
        <tissue evidence="1">Leaves</tissue>
    </source>
</reference>
<proteinExistence type="predicted"/>
<dbReference type="Proteomes" id="UP001056120">
    <property type="component" value="Linkage Group LG07"/>
</dbReference>
<protein>
    <submittedName>
        <fullName evidence="1">Uncharacterized protein</fullName>
    </submittedName>
</protein>
<reference evidence="2" key="1">
    <citation type="journal article" date="2022" name="Mol. Ecol. Resour.">
        <title>The genomes of chicory, endive, great burdock and yacon provide insights into Asteraceae palaeo-polyploidization history and plant inulin production.</title>
        <authorList>
            <person name="Fan W."/>
            <person name="Wang S."/>
            <person name="Wang H."/>
            <person name="Wang A."/>
            <person name="Jiang F."/>
            <person name="Liu H."/>
            <person name="Zhao H."/>
            <person name="Xu D."/>
            <person name="Zhang Y."/>
        </authorList>
    </citation>
    <scope>NUCLEOTIDE SEQUENCE [LARGE SCALE GENOMIC DNA]</scope>
    <source>
        <strain evidence="2">cv. Yunnan</strain>
    </source>
</reference>
<accession>A0ACB9IV54</accession>
<keyword evidence="2" id="KW-1185">Reference proteome</keyword>